<dbReference type="InterPro" id="IPR051909">
    <property type="entry name" value="MFP_Cation_Efflux"/>
</dbReference>
<dbReference type="PANTHER" id="PTHR30097:SF4">
    <property type="entry name" value="SLR6042 PROTEIN"/>
    <property type="match status" value="1"/>
</dbReference>
<protein>
    <submittedName>
        <fullName evidence="3">Putative Co/Zn/Cd efflux system membrane fusion protein</fullName>
    </submittedName>
</protein>
<evidence type="ECO:0000313" key="3">
    <source>
        <dbReference type="EMBL" id="EPR65041.1"/>
    </source>
</evidence>
<comment type="similarity">
    <text evidence="1">Belongs to the membrane fusion protein (MFP) (TC 8.A.1) family.</text>
</comment>
<keyword evidence="2" id="KW-0813">Transport</keyword>
<dbReference type="SUPFAM" id="SSF111369">
    <property type="entry name" value="HlyD-like secretion proteins"/>
    <property type="match status" value="1"/>
</dbReference>
<dbReference type="EMBL" id="ATNM01000202">
    <property type="protein sequence ID" value="EPR65041.1"/>
    <property type="molecule type" value="Genomic_DNA"/>
</dbReference>
<evidence type="ECO:0000256" key="2">
    <source>
        <dbReference type="ARBA" id="ARBA00022448"/>
    </source>
</evidence>
<dbReference type="PANTHER" id="PTHR30097">
    <property type="entry name" value="CATION EFFLUX SYSTEM PROTEIN CUSB"/>
    <property type="match status" value="1"/>
</dbReference>
<evidence type="ECO:0000313" key="4">
    <source>
        <dbReference type="Proteomes" id="UP000014974"/>
    </source>
</evidence>
<dbReference type="Gene3D" id="1.10.287.470">
    <property type="entry name" value="Helix hairpin bin"/>
    <property type="match status" value="1"/>
</dbReference>
<dbReference type="GO" id="GO:0030313">
    <property type="term" value="C:cell envelope"/>
    <property type="evidence" value="ECO:0007669"/>
    <property type="project" value="TreeGrafter"/>
</dbReference>
<dbReference type="Proteomes" id="UP000014974">
    <property type="component" value="Unassembled WGS sequence"/>
</dbReference>
<dbReference type="GO" id="GO:0060003">
    <property type="term" value="P:copper ion export"/>
    <property type="evidence" value="ECO:0007669"/>
    <property type="project" value="TreeGrafter"/>
</dbReference>
<dbReference type="GO" id="GO:0016020">
    <property type="term" value="C:membrane"/>
    <property type="evidence" value="ECO:0007669"/>
    <property type="project" value="InterPro"/>
</dbReference>
<dbReference type="GO" id="GO:0015679">
    <property type="term" value="P:plasma membrane copper ion transport"/>
    <property type="evidence" value="ECO:0007669"/>
    <property type="project" value="TreeGrafter"/>
</dbReference>
<comment type="caution">
    <text evidence="3">The sequence shown here is derived from an EMBL/GenBank/DDBJ whole genome shotgun (WGS) entry which is preliminary data.</text>
</comment>
<dbReference type="GO" id="GO:0022857">
    <property type="term" value="F:transmembrane transporter activity"/>
    <property type="evidence" value="ECO:0007669"/>
    <property type="project" value="InterPro"/>
</dbReference>
<dbReference type="NCBIfam" id="TIGR01730">
    <property type="entry name" value="RND_mfp"/>
    <property type="match status" value="1"/>
</dbReference>
<organism evidence="3 4">
    <name type="scientific">Cyclobacterium qasimii M12-11B</name>
    <dbReference type="NCBI Taxonomy" id="641524"/>
    <lineage>
        <taxon>Bacteria</taxon>
        <taxon>Pseudomonadati</taxon>
        <taxon>Bacteroidota</taxon>
        <taxon>Cytophagia</taxon>
        <taxon>Cytophagales</taxon>
        <taxon>Cyclobacteriaceae</taxon>
        <taxon>Cyclobacterium</taxon>
    </lineage>
</organism>
<evidence type="ECO:0000256" key="1">
    <source>
        <dbReference type="ARBA" id="ARBA00009477"/>
    </source>
</evidence>
<dbReference type="PATRIC" id="fig|641524.5.peg.5920"/>
<name>S7V551_9BACT</name>
<dbReference type="Gene3D" id="2.40.30.170">
    <property type="match status" value="1"/>
</dbReference>
<dbReference type="eggNOG" id="COG0845">
    <property type="taxonomic scope" value="Bacteria"/>
</dbReference>
<dbReference type="InterPro" id="IPR006143">
    <property type="entry name" value="RND_pump_MFP"/>
</dbReference>
<reference evidence="3 4" key="1">
    <citation type="journal article" date="2013" name="Genome Announc.">
        <title>Draft Genome Sequence of Cyclobacterium qasimii Strain M12-11BT, Isolated from Arctic Marine Sediment.</title>
        <authorList>
            <person name="Shivaji S."/>
            <person name="Ara S."/>
            <person name="Singh A."/>
            <person name="Kumar Pinnaka A."/>
        </authorList>
    </citation>
    <scope>NUCLEOTIDE SEQUENCE [LARGE SCALE GENOMIC DNA]</scope>
    <source>
        <strain evidence="3 4">M12-11B</strain>
    </source>
</reference>
<accession>S7V551</accession>
<gene>
    <name evidence="3" type="ORF">ADICYQ_5970</name>
</gene>
<proteinExistence type="inferred from homology"/>
<dbReference type="STRING" id="641524.ADICYQ_5970"/>
<dbReference type="AlphaFoldDB" id="S7V551"/>
<sequence>MELGKLEMASFHQVVKAIGKFDVPPENNAAVSSYFGGTVKDIRLLPGEKVKKGQKLFTLENPDFVQLQQDYLEAKGQLTYLKSDYERQKNLAQDNVTSQKNYLKAESDYVVTKVKAEALAKKLQLMNIDPKTLSLENIRTTIQITSPIEGYVTRVDAMRGKFLSPSETAISIVDTDHMHLELNVFEKDLSKISKGQPIVFKIQEDDSKEYEAFVYLVNKIVDPENRTIGIHGHLSEEKLAERFNPGMYVEAEIYATTATKASLPQDALVDIDGEYSVLVLKHFSETEYTFMKRGVKTGLTNEGKVEILNHQEFSEDAQFLVKGAFNIIKD</sequence>
<dbReference type="Gene3D" id="2.40.50.100">
    <property type="match status" value="1"/>
</dbReference>